<name>A0A8S5UGN0_9CAUD</name>
<organism evidence="1">
    <name type="scientific">Myoviridae sp. ctshb19</name>
    <dbReference type="NCBI Taxonomy" id="2825194"/>
    <lineage>
        <taxon>Viruses</taxon>
        <taxon>Duplodnaviria</taxon>
        <taxon>Heunggongvirae</taxon>
        <taxon>Uroviricota</taxon>
        <taxon>Caudoviricetes</taxon>
    </lineage>
</organism>
<accession>A0A8S5UGN0</accession>
<dbReference type="EMBL" id="BK016086">
    <property type="protein sequence ID" value="DAF93579.1"/>
    <property type="molecule type" value="Genomic_DNA"/>
</dbReference>
<evidence type="ECO:0000313" key="1">
    <source>
        <dbReference type="EMBL" id="DAF93579.1"/>
    </source>
</evidence>
<reference evidence="1" key="1">
    <citation type="journal article" date="2021" name="Proc. Natl. Acad. Sci. U.S.A.">
        <title>A Catalog of Tens of Thousands of Viruses from Human Metagenomes Reveals Hidden Associations with Chronic Diseases.</title>
        <authorList>
            <person name="Tisza M.J."/>
            <person name="Buck C.B."/>
        </authorList>
    </citation>
    <scope>NUCLEOTIDE SEQUENCE</scope>
    <source>
        <strain evidence="1">Ctshb19</strain>
    </source>
</reference>
<proteinExistence type="predicted"/>
<protein>
    <submittedName>
        <fullName evidence="1">Uncharacterized protein</fullName>
    </submittedName>
</protein>
<sequence>MATETPPKYDYVISKELLEEIKQLFWIIHCDECRDDPVVEGATYEVLKALETYRKAVNGETANASCN</sequence>